<dbReference type="AlphaFoldDB" id="A0A0M8PH20"/>
<dbReference type="Proteomes" id="UP000037696">
    <property type="component" value="Unassembled WGS sequence"/>
</dbReference>
<name>A0A0M8PH20_9EURO</name>
<sequence length="41" mass="4559">DRGGLDSFRTIGRLVITTSIIYPNHPCQSIIHLHNSPQSTI</sequence>
<evidence type="ECO:0000313" key="2">
    <source>
        <dbReference type="Proteomes" id="UP000037696"/>
    </source>
</evidence>
<comment type="caution">
    <text evidence="1">The sequence shown here is derived from an EMBL/GenBank/DDBJ whole genome shotgun (WGS) entry which is preliminary data.</text>
</comment>
<reference evidence="1 2" key="1">
    <citation type="submission" date="2015-08" db="EMBL/GenBank/DDBJ databases">
        <title>Genome sequencing of Penicillium nordicum.</title>
        <authorList>
            <person name="Nguyen H.D."/>
            <person name="Seifert K.A."/>
        </authorList>
    </citation>
    <scope>NUCLEOTIDE SEQUENCE [LARGE SCALE GENOMIC DNA]</scope>
    <source>
        <strain evidence="1 2">DAOMC 185683</strain>
    </source>
</reference>
<keyword evidence="2" id="KW-1185">Reference proteome</keyword>
<organism evidence="1 2">
    <name type="scientific">Penicillium nordicum</name>
    <dbReference type="NCBI Taxonomy" id="229535"/>
    <lineage>
        <taxon>Eukaryota</taxon>
        <taxon>Fungi</taxon>
        <taxon>Dikarya</taxon>
        <taxon>Ascomycota</taxon>
        <taxon>Pezizomycotina</taxon>
        <taxon>Eurotiomycetes</taxon>
        <taxon>Eurotiomycetidae</taxon>
        <taxon>Eurotiales</taxon>
        <taxon>Aspergillaceae</taxon>
        <taxon>Penicillium</taxon>
    </lineage>
</organism>
<gene>
    <name evidence="1" type="ORF">ACN38_g949</name>
</gene>
<accession>A0A0M8PH20</accession>
<evidence type="ECO:0000313" key="1">
    <source>
        <dbReference type="EMBL" id="KOS48011.1"/>
    </source>
</evidence>
<dbReference type="EMBL" id="LHQQ01000009">
    <property type="protein sequence ID" value="KOS48011.1"/>
    <property type="molecule type" value="Genomic_DNA"/>
</dbReference>
<protein>
    <submittedName>
        <fullName evidence="1">Uncharacterized protein</fullName>
    </submittedName>
</protein>
<feature type="non-terminal residue" evidence="1">
    <location>
        <position position="1"/>
    </location>
</feature>
<proteinExistence type="predicted"/>